<feature type="region of interest" description="Disordered" evidence="1">
    <location>
        <begin position="24"/>
        <end position="48"/>
    </location>
</feature>
<evidence type="ECO:0000313" key="2">
    <source>
        <dbReference type="EMBL" id="EJN61237.1"/>
    </source>
</evidence>
<dbReference type="InterPro" id="IPR055959">
    <property type="entry name" value="DUF7537"/>
</dbReference>
<dbReference type="EMBL" id="ALJD01000002">
    <property type="protein sequence ID" value="EJN61237.1"/>
    <property type="molecule type" value="Genomic_DNA"/>
</dbReference>
<sequence>MRLVLHLSLALLVVCAGCSGTPGFGPSETPTRQPTATPAAPPAGLSTDSVTDARALAESHRTVLDSTSYTVNYQQTVRYQNGTVFSQTNATHRVSSDETAWAALSVDGAYPLFLGGVAGGMETWTNESLSITEIETADQSMYQRGIERRGPASFSAAYSLLEPLHLTTTGRTGVGAGTRYHLTTTEPAATNAFGLGGAPARNATLTAAVDGDGVLRHYELQYTTEFRNETLHVTQTMRIGGVGETTVPRPEWVDDALEKTKDQPR</sequence>
<feature type="compositionally biased region" description="Low complexity" evidence="1">
    <location>
        <begin position="29"/>
        <end position="38"/>
    </location>
</feature>
<dbReference type="Pfam" id="PF24381">
    <property type="entry name" value="DUF7537"/>
    <property type="match status" value="1"/>
</dbReference>
<accession>J3EZX7</accession>
<name>J3EZX7_9EURY</name>
<dbReference type="OrthoDB" id="307727at2157"/>
<reference evidence="2 3" key="1">
    <citation type="journal article" date="2012" name="J. Bacteriol.">
        <title>Draft Genome Sequence of the Extremely Halophilic Archaeon Halogranum salarium B-1T.</title>
        <authorList>
            <person name="Kim K.K."/>
            <person name="Lee K.C."/>
            <person name="Lee J.S."/>
        </authorList>
    </citation>
    <scope>NUCLEOTIDE SEQUENCE [LARGE SCALE GENOMIC DNA]</scope>
    <source>
        <strain evidence="2 3">B-1</strain>
    </source>
</reference>
<dbReference type="AlphaFoldDB" id="J3EZX7"/>
<gene>
    <name evidence="2" type="ORF">HSB1_02780</name>
</gene>
<organism evidence="2 3">
    <name type="scientific">Halogranum salarium B-1</name>
    <dbReference type="NCBI Taxonomy" id="1210908"/>
    <lineage>
        <taxon>Archaea</taxon>
        <taxon>Methanobacteriati</taxon>
        <taxon>Methanobacteriota</taxon>
        <taxon>Stenosarchaea group</taxon>
        <taxon>Halobacteria</taxon>
        <taxon>Halobacteriales</taxon>
        <taxon>Haloferacaceae</taxon>
    </lineage>
</organism>
<evidence type="ECO:0008006" key="4">
    <source>
        <dbReference type="Google" id="ProtNLM"/>
    </source>
</evidence>
<evidence type="ECO:0000256" key="1">
    <source>
        <dbReference type="SAM" id="MobiDB-lite"/>
    </source>
</evidence>
<dbReference type="Proteomes" id="UP000007813">
    <property type="component" value="Unassembled WGS sequence"/>
</dbReference>
<protein>
    <recommendedName>
        <fullName evidence="4">Lipoprotein</fullName>
    </recommendedName>
</protein>
<dbReference type="RefSeq" id="WP_009365623.1">
    <property type="nucleotide sequence ID" value="NZ_ALJD01000002.1"/>
</dbReference>
<evidence type="ECO:0000313" key="3">
    <source>
        <dbReference type="Proteomes" id="UP000007813"/>
    </source>
</evidence>
<feature type="region of interest" description="Disordered" evidence="1">
    <location>
        <begin position="244"/>
        <end position="265"/>
    </location>
</feature>
<feature type="compositionally biased region" description="Basic and acidic residues" evidence="1">
    <location>
        <begin position="256"/>
        <end position="265"/>
    </location>
</feature>
<comment type="caution">
    <text evidence="2">The sequence shown here is derived from an EMBL/GenBank/DDBJ whole genome shotgun (WGS) entry which is preliminary data.</text>
</comment>
<proteinExistence type="predicted"/>
<dbReference type="eggNOG" id="arCOG02830">
    <property type="taxonomic scope" value="Archaea"/>
</dbReference>